<dbReference type="Gene3D" id="2.40.170.20">
    <property type="entry name" value="TonB-dependent receptor, beta-barrel domain"/>
    <property type="match status" value="1"/>
</dbReference>
<evidence type="ECO:0000256" key="2">
    <source>
        <dbReference type="ARBA" id="ARBA00023136"/>
    </source>
</evidence>
<protein>
    <recommendedName>
        <fullName evidence="4">TonB-dependent receptor-like beta-barrel domain-containing protein</fullName>
    </recommendedName>
</protein>
<dbReference type="Proteomes" id="UP000490535">
    <property type="component" value="Unassembled WGS sequence"/>
</dbReference>
<dbReference type="InterPro" id="IPR036942">
    <property type="entry name" value="Beta-barrel_TonB_sf"/>
</dbReference>
<reference evidence="6" key="1">
    <citation type="journal article" date="2020" name="MBio">
        <title>Horizontal gene transfer to a defensive symbiont with a reduced genome amongst a multipartite beetle microbiome.</title>
        <authorList>
            <person name="Waterworth S.C."/>
            <person name="Florez L.V."/>
            <person name="Rees E.R."/>
            <person name="Hertweck C."/>
            <person name="Kaltenpoth M."/>
            <person name="Kwan J.C."/>
        </authorList>
    </citation>
    <scope>NUCLEOTIDE SEQUENCE [LARGE SCALE GENOMIC DNA]</scope>
</reference>
<organism evidence="5 6">
    <name type="scientific">Acinetobacter bereziniae</name>
    <name type="common">Acinetobacter genomosp. 10</name>
    <dbReference type="NCBI Taxonomy" id="106648"/>
    <lineage>
        <taxon>Bacteria</taxon>
        <taxon>Pseudomonadati</taxon>
        <taxon>Pseudomonadota</taxon>
        <taxon>Gammaproteobacteria</taxon>
        <taxon>Moraxellales</taxon>
        <taxon>Moraxellaceae</taxon>
        <taxon>Acinetobacter</taxon>
    </lineage>
</organism>
<comment type="caution">
    <text evidence="5">The sequence shown here is derived from an EMBL/GenBank/DDBJ whole genome shotgun (WGS) entry which is preliminary data.</text>
</comment>
<dbReference type="GO" id="GO:0009279">
    <property type="term" value="C:cell outer membrane"/>
    <property type="evidence" value="ECO:0007669"/>
    <property type="project" value="UniProtKB-SubCell"/>
</dbReference>
<dbReference type="AlphaFoldDB" id="A0A833PI25"/>
<evidence type="ECO:0000313" key="6">
    <source>
        <dbReference type="Proteomes" id="UP000490535"/>
    </source>
</evidence>
<proteinExistence type="predicted"/>
<name>A0A833PI25_ACIBZ</name>
<comment type="subcellular location">
    <subcellularLocation>
        <location evidence="1">Cell outer membrane</location>
    </subcellularLocation>
</comment>
<keyword evidence="3" id="KW-0998">Cell outer membrane</keyword>
<evidence type="ECO:0000256" key="1">
    <source>
        <dbReference type="ARBA" id="ARBA00004442"/>
    </source>
</evidence>
<gene>
    <name evidence="5" type="ORF">GAK29_00652</name>
</gene>
<dbReference type="EMBL" id="WNDP01000010">
    <property type="protein sequence ID" value="KAF1027407.1"/>
    <property type="molecule type" value="Genomic_DNA"/>
</dbReference>
<dbReference type="InterPro" id="IPR000531">
    <property type="entry name" value="Beta-barrel_TonB"/>
</dbReference>
<accession>A0A833PI25</accession>
<evidence type="ECO:0000313" key="5">
    <source>
        <dbReference type="EMBL" id="KAF1027407.1"/>
    </source>
</evidence>
<dbReference type="SUPFAM" id="SSF56935">
    <property type="entry name" value="Porins"/>
    <property type="match status" value="1"/>
</dbReference>
<evidence type="ECO:0000256" key="3">
    <source>
        <dbReference type="ARBA" id="ARBA00023237"/>
    </source>
</evidence>
<evidence type="ECO:0000259" key="4">
    <source>
        <dbReference type="Pfam" id="PF00593"/>
    </source>
</evidence>
<keyword evidence="2" id="KW-0472">Membrane</keyword>
<feature type="domain" description="TonB-dependent receptor-like beta-barrel" evidence="4">
    <location>
        <begin position="3"/>
        <end position="98"/>
    </location>
</feature>
<dbReference type="Pfam" id="PF00593">
    <property type="entry name" value="TonB_dep_Rec_b-barrel"/>
    <property type="match status" value="1"/>
</dbReference>
<sequence length="107" mass="11784">MVGVDYQKNKTDGVNNGFGSVPQIDMFNPVHTPNFVVSGSLYNLKTEQLGLYLANQSTINDLVEVNLGIRHDKAESTVDNSKAYDVNHTSYNAGIMYHAPLGVFHLI</sequence>